<accession>A0A9D1LUV6</accession>
<evidence type="ECO:0000259" key="11">
    <source>
        <dbReference type="PROSITE" id="PS50112"/>
    </source>
</evidence>
<dbReference type="InterPro" id="IPR035965">
    <property type="entry name" value="PAS-like_dom_sf"/>
</dbReference>
<evidence type="ECO:0000256" key="2">
    <source>
        <dbReference type="ARBA" id="ARBA00004370"/>
    </source>
</evidence>
<dbReference type="Gene3D" id="3.30.450.20">
    <property type="entry name" value="PAS domain"/>
    <property type="match status" value="1"/>
</dbReference>
<dbReference type="InterPro" id="IPR050351">
    <property type="entry name" value="BphY/WalK/GraS-like"/>
</dbReference>
<dbReference type="CDD" id="cd00082">
    <property type="entry name" value="HisKA"/>
    <property type="match status" value="1"/>
</dbReference>
<dbReference type="FunFam" id="1.10.287.130:FF:000001">
    <property type="entry name" value="Two-component sensor histidine kinase"/>
    <property type="match status" value="1"/>
</dbReference>
<feature type="domain" description="PAS" evidence="11">
    <location>
        <begin position="222"/>
        <end position="271"/>
    </location>
</feature>
<feature type="transmembrane region" description="Helical" evidence="9">
    <location>
        <begin position="147"/>
        <end position="170"/>
    </location>
</feature>
<evidence type="ECO:0000256" key="4">
    <source>
        <dbReference type="ARBA" id="ARBA00022553"/>
    </source>
</evidence>
<dbReference type="Pfam" id="PF00512">
    <property type="entry name" value="HisKA"/>
    <property type="match status" value="1"/>
</dbReference>
<dbReference type="SUPFAM" id="SSF55785">
    <property type="entry name" value="PYP-like sensor domain (PAS domain)"/>
    <property type="match status" value="1"/>
</dbReference>
<dbReference type="SMART" id="SM00388">
    <property type="entry name" value="HisKA"/>
    <property type="match status" value="1"/>
</dbReference>
<dbReference type="InterPro" id="IPR000014">
    <property type="entry name" value="PAS"/>
</dbReference>
<feature type="domain" description="Histidine kinase" evidence="10">
    <location>
        <begin position="341"/>
        <end position="551"/>
    </location>
</feature>
<feature type="transmembrane region" description="Helical" evidence="9">
    <location>
        <begin position="12"/>
        <end position="32"/>
    </location>
</feature>
<evidence type="ECO:0000256" key="1">
    <source>
        <dbReference type="ARBA" id="ARBA00000085"/>
    </source>
</evidence>
<evidence type="ECO:0000256" key="3">
    <source>
        <dbReference type="ARBA" id="ARBA00012438"/>
    </source>
</evidence>
<sequence length="551" mass="61612">MYKKIFKNMQVLSVTTLVLALILILSVCYTFFNSRLVDEMKNEIDLLASTLNMLEDDTAYLEHVNGTLGRNRLTLVAPDGTVLYDSDAENLSNHEDRPEVQEAMLNGTGESTRQSITQGVFVHYYAKALDNGSVIRVASDVSNFYRLFVSVLILCLLIILLIYFISVVLAQKLTDNITRPLNELDLEHGNYDGAYDELSPLVRRIESQKKEIGRQVETLKAQKLQLQMIGDQMNEGLAVLDQEGNVLSVNQSALGIFGAEEQDVLNHNFLYLSRDPALNDGVKRAEQGEKHMLEFRHAGRAYQVFFSPVSRDGAVTGVILLLFDVSERAQAELIRREFTANVSHELKTPLTTILGYAQMITGGMVKEEDIRPFAAKIEEEASRLIALIEDIIKLSELDEREQTERLGEVELYSAVQAAAERLAAYAAQKGIALHMDGSACVIWGNVSQVEELAYNLCENAIKYNKEHGSVRVHVEDGVLTVEDTGIGIPEEYQERVFERFFRVDKSHSKKVHGTGLGLSIVKHIALAHHAEIKLDSVPGEGTTVTVRFQKR</sequence>
<dbReference type="NCBIfam" id="TIGR00229">
    <property type="entry name" value="sensory_box"/>
    <property type="match status" value="1"/>
</dbReference>
<dbReference type="SUPFAM" id="SSF55874">
    <property type="entry name" value="ATPase domain of HSP90 chaperone/DNA topoisomerase II/histidine kinase"/>
    <property type="match status" value="1"/>
</dbReference>
<dbReference type="Proteomes" id="UP000824111">
    <property type="component" value="Unassembled WGS sequence"/>
</dbReference>
<protein>
    <recommendedName>
        <fullName evidence="3">histidine kinase</fullName>
        <ecNumber evidence="3">2.7.13.3</ecNumber>
    </recommendedName>
</protein>
<dbReference type="InterPro" id="IPR003594">
    <property type="entry name" value="HATPase_dom"/>
</dbReference>
<organism evidence="12 13">
    <name type="scientific">Candidatus Avimonoglobus intestinipullorum</name>
    <dbReference type="NCBI Taxonomy" id="2840699"/>
    <lineage>
        <taxon>Bacteria</taxon>
        <taxon>Bacillati</taxon>
        <taxon>Bacillota</taxon>
        <taxon>Clostridia</taxon>
        <taxon>Eubacteriales</taxon>
        <taxon>Candidatus Avimonoglobus</taxon>
    </lineage>
</organism>
<evidence type="ECO:0000256" key="7">
    <source>
        <dbReference type="ARBA" id="ARBA00023012"/>
    </source>
</evidence>
<dbReference type="CDD" id="cd00075">
    <property type="entry name" value="HATPase"/>
    <property type="match status" value="1"/>
</dbReference>
<dbReference type="EC" id="2.7.13.3" evidence="3"/>
<dbReference type="Gene3D" id="3.30.565.10">
    <property type="entry name" value="Histidine kinase-like ATPase, C-terminal domain"/>
    <property type="match status" value="1"/>
</dbReference>
<keyword evidence="4" id="KW-0597">Phosphoprotein</keyword>
<dbReference type="AlphaFoldDB" id="A0A9D1LUV6"/>
<dbReference type="FunFam" id="3.30.565.10:FF:000006">
    <property type="entry name" value="Sensor histidine kinase WalK"/>
    <property type="match status" value="1"/>
</dbReference>
<dbReference type="InterPro" id="IPR013656">
    <property type="entry name" value="PAS_4"/>
</dbReference>
<dbReference type="PANTHER" id="PTHR45453">
    <property type="entry name" value="PHOSPHATE REGULON SENSOR PROTEIN PHOR"/>
    <property type="match status" value="1"/>
</dbReference>
<dbReference type="GO" id="GO:0005886">
    <property type="term" value="C:plasma membrane"/>
    <property type="evidence" value="ECO:0007669"/>
    <property type="project" value="TreeGrafter"/>
</dbReference>
<dbReference type="Gene3D" id="1.10.287.130">
    <property type="match status" value="1"/>
</dbReference>
<proteinExistence type="predicted"/>
<comment type="subcellular location">
    <subcellularLocation>
        <location evidence="2">Membrane</location>
    </subcellularLocation>
</comment>
<comment type="catalytic activity">
    <reaction evidence="1">
        <text>ATP + protein L-histidine = ADP + protein N-phospho-L-histidine.</text>
        <dbReference type="EC" id="2.7.13.3"/>
    </reaction>
</comment>
<evidence type="ECO:0000313" key="13">
    <source>
        <dbReference type="Proteomes" id="UP000824111"/>
    </source>
</evidence>
<dbReference type="PANTHER" id="PTHR45453:SF1">
    <property type="entry name" value="PHOSPHATE REGULON SENSOR PROTEIN PHOR"/>
    <property type="match status" value="1"/>
</dbReference>
<evidence type="ECO:0000256" key="5">
    <source>
        <dbReference type="ARBA" id="ARBA00022679"/>
    </source>
</evidence>
<evidence type="ECO:0000256" key="9">
    <source>
        <dbReference type="SAM" id="Phobius"/>
    </source>
</evidence>
<keyword evidence="6" id="KW-0418">Kinase</keyword>
<dbReference type="InterPro" id="IPR003661">
    <property type="entry name" value="HisK_dim/P_dom"/>
</dbReference>
<dbReference type="PROSITE" id="PS50109">
    <property type="entry name" value="HIS_KIN"/>
    <property type="match status" value="1"/>
</dbReference>
<name>A0A9D1LUV6_9FIRM</name>
<dbReference type="InterPro" id="IPR005467">
    <property type="entry name" value="His_kinase_dom"/>
</dbReference>
<dbReference type="Pfam" id="PF08448">
    <property type="entry name" value="PAS_4"/>
    <property type="match status" value="1"/>
</dbReference>
<evidence type="ECO:0000259" key="10">
    <source>
        <dbReference type="PROSITE" id="PS50109"/>
    </source>
</evidence>
<dbReference type="SUPFAM" id="SSF47384">
    <property type="entry name" value="Homodimeric domain of signal transducing histidine kinase"/>
    <property type="match status" value="1"/>
</dbReference>
<dbReference type="GO" id="GO:0000155">
    <property type="term" value="F:phosphorelay sensor kinase activity"/>
    <property type="evidence" value="ECO:0007669"/>
    <property type="project" value="InterPro"/>
</dbReference>
<keyword evidence="9" id="KW-1133">Transmembrane helix</keyword>
<evidence type="ECO:0000313" key="12">
    <source>
        <dbReference type="EMBL" id="HIU48513.1"/>
    </source>
</evidence>
<comment type="caution">
    <text evidence="12">The sequence shown here is derived from an EMBL/GenBank/DDBJ whole genome shotgun (WGS) entry which is preliminary data.</text>
</comment>
<dbReference type="SMART" id="SM00091">
    <property type="entry name" value="PAS"/>
    <property type="match status" value="1"/>
</dbReference>
<dbReference type="PRINTS" id="PR00344">
    <property type="entry name" value="BCTRLSENSOR"/>
</dbReference>
<dbReference type="PROSITE" id="PS50112">
    <property type="entry name" value="PAS"/>
    <property type="match status" value="1"/>
</dbReference>
<reference evidence="12" key="1">
    <citation type="submission" date="2020-10" db="EMBL/GenBank/DDBJ databases">
        <authorList>
            <person name="Gilroy R."/>
        </authorList>
    </citation>
    <scope>NUCLEOTIDE SEQUENCE</scope>
    <source>
        <strain evidence="12">ChiSjej4B22-9803</strain>
    </source>
</reference>
<gene>
    <name evidence="12" type="ORF">IAB04_04065</name>
</gene>
<dbReference type="InterPro" id="IPR036097">
    <property type="entry name" value="HisK_dim/P_sf"/>
</dbReference>
<reference evidence="12" key="2">
    <citation type="journal article" date="2021" name="PeerJ">
        <title>Extensive microbial diversity within the chicken gut microbiome revealed by metagenomics and culture.</title>
        <authorList>
            <person name="Gilroy R."/>
            <person name="Ravi A."/>
            <person name="Getino M."/>
            <person name="Pursley I."/>
            <person name="Horton D.L."/>
            <person name="Alikhan N.F."/>
            <person name="Baker D."/>
            <person name="Gharbi K."/>
            <person name="Hall N."/>
            <person name="Watson M."/>
            <person name="Adriaenssens E.M."/>
            <person name="Foster-Nyarko E."/>
            <person name="Jarju S."/>
            <person name="Secka A."/>
            <person name="Antonio M."/>
            <person name="Oren A."/>
            <person name="Chaudhuri R.R."/>
            <person name="La Ragione R."/>
            <person name="Hildebrand F."/>
            <person name="Pallen M.J."/>
        </authorList>
    </citation>
    <scope>NUCLEOTIDE SEQUENCE</scope>
    <source>
        <strain evidence="12">ChiSjej4B22-9803</strain>
    </source>
</reference>
<keyword evidence="5" id="KW-0808">Transferase</keyword>
<dbReference type="GO" id="GO:0004721">
    <property type="term" value="F:phosphoprotein phosphatase activity"/>
    <property type="evidence" value="ECO:0007669"/>
    <property type="project" value="TreeGrafter"/>
</dbReference>
<keyword evidence="7" id="KW-0902">Two-component regulatory system</keyword>
<evidence type="ECO:0000256" key="8">
    <source>
        <dbReference type="ARBA" id="ARBA00023136"/>
    </source>
</evidence>
<dbReference type="Pfam" id="PF02518">
    <property type="entry name" value="HATPase_c"/>
    <property type="match status" value="1"/>
</dbReference>
<keyword evidence="8 9" id="KW-0472">Membrane</keyword>
<dbReference type="GO" id="GO:0016036">
    <property type="term" value="P:cellular response to phosphate starvation"/>
    <property type="evidence" value="ECO:0007669"/>
    <property type="project" value="TreeGrafter"/>
</dbReference>
<keyword evidence="9" id="KW-0812">Transmembrane</keyword>
<dbReference type="InterPro" id="IPR036890">
    <property type="entry name" value="HATPase_C_sf"/>
</dbReference>
<dbReference type="SMART" id="SM00387">
    <property type="entry name" value="HATPase_c"/>
    <property type="match status" value="1"/>
</dbReference>
<dbReference type="EMBL" id="DVND01000108">
    <property type="protein sequence ID" value="HIU48513.1"/>
    <property type="molecule type" value="Genomic_DNA"/>
</dbReference>
<dbReference type="InterPro" id="IPR004358">
    <property type="entry name" value="Sig_transdc_His_kin-like_C"/>
</dbReference>
<dbReference type="CDD" id="cd00130">
    <property type="entry name" value="PAS"/>
    <property type="match status" value="1"/>
</dbReference>
<evidence type="ECO:0000256" key="6">
    <source>
        <dbReference type="ARBA" id="ARBA00022777"/>
    </source>
</evidence>